<dbReference type="EMBL" id="LANX01000001">
    <property type="protein sequence ID" value="KJV69450.1"/>
    <property type="molecule type" value="Genomic_DNA"/>
</dbReference>
<protein>
    <submittedName>
        <fullName evidence="1">Uncharacterized protein</fullName>
    </submittedName>
</protein>
<dbReference type="AlphaFoldDB" id="A0A0F3NN13"/>
<reference evidence="1 2" key="1">
    <citation type="submission" date="2015-02" db="EMBL/GenBank/DDBJ databases">
        <title>Genome Sequencing of Rickettsiales.</title>
        <authorList>
            <person name="Daugherty S.C."/>
            <person name="Su Q."/>
            <person name="Abolude K."/>
            <person name="Beier-Sexton M."/>
            <person name="Carlyon J.A."/>
            <person name="Carter R."/>
            <person name="Day N.P."/>
            <person name="Dumler S.J."/>
            <person name="Dyachenko V."/>
            <person name="Godinez A."/>
            <person name="Kurtti T.J."/>
            <person name="Lichay M."/>
            <person name="Mullins K.E."/>
            <person name="Ott S."/>
            <person name="Pappas-Brown V."/>
            <person name="Paris D.H."/>
            <person name="Patel P."/>
            <person name="Richards A.L."/>
            <person name="Sadzewicz L."/>
            <person name="Sears K."/>
            <person name="Seidman D."/>
            <person name="Sengamalay N."/>
            <person name="Stenos J."/>
            <person name="Tallon L.J."/>
            <person name="Vincent G."/>
            <person name="Fraser C.M."/>
            <person name="Munderloh U."/>
            <person name="Dunning-Hotopp J.C."/>
        </authorList>
    </citation>
    <scope>NUCLEOTIDE SEQUENCE [LARGE SCALE GENOMIC DNA]</scope>
    <source>
        <strain evidence="1 2">RAC413</strain>
    </source>
</reference>
<dbReference type="Proteomes" id="UP000033562">
    <property type="component" value="Unassembled WGS sequence"/>
</dbReference>
<proteinExistence type="predicted"/>
<gene>
    <name evidence="1" type="ORF">NLO413_0843</name>
</gene>
<name>A0A0F3NN13_9RICK</name>
<accession>A0A0F3NN13</accession>
<evidence type="ECO:0000313" key="2">
    <source>
        <dbReference type="Proteomes" id="UP000033562"/>
    </source>
</evidence>
<keyword evidence="2" id="KW-1185">Reference proteome</keyword>
<comment type="caution">
    <text evidence="1">The sequence shown here is derived from an EMBL/GenBank/DDBJ whole genome shotgun (WGS) entry which is preliminary data.</text>
</comment>
<sequence length="39" mass="4514">MGIYLNVFMEKNSLLFLKTILFTSELKLPKIVAIILCVR</sequence>
<organism evidence="1 2">
    <name type="scientific">Candidatus Neoehrlichia procyonis str. RAC413</name>
    <dbReference type="NCBI Taxonomy" id="1359163"/>
    <lineage>
        <taxon>Bacteria</taxon>
        <taxon>Pseudomonadati</taxon>
        <taxon>Pseudomonadota</taxon>
        <taxon>Alphaproteobacteria</taxon>
        <taxon>Rickettsiales</taxon>
        <taxon>Anaplasmataceae</taxon>
        <taxon>Candidatus Neoehrlichia</taxon>
    </lineage>
</organism>
<evidence type="ECO:0000313" key="1">
    <source>
        <dbReference type="EMBL" id="KJV69450.1"/>
    </source>
</evidence>